<dbReference type="SUPFAM" id="SSF52058">
    <property type="entry name" value="L domain-like"/>
    <property type="match status" value="1"/>
</dbReference>
<sequence>MTNLLGFYGYQNHFKGRVPEFTNCKALSHVNLKENLHLSGRIPSFSSNPKLKSLDLHNNTLSGPIPSFSSNPLLEYINLQLNNLSGPIPSFASNVFLYHLSLRDNNLSGILPSFASNTQLSDIYLFNNRLSGPLPPDFSVMPDLSIFFAYNNDFSGTLSPTLFDLRHLNKVILSGNGKLKGRLPSILSAPFLTNLVIEGCDFTGPLPKIITSPLELFYLAGNSFTSSIPALPPTIRDVSLAYNQITGSIPDSFFSDTPDLQYFDIRHNKIGGALPFSLSNLTNLIDLKLDLNDFSGVIPSSVSNWPVFKAKNSNTTVLFGNVWSCPVPDTVREHSNEDPGHAYSCGGSEFVTPVILAAVAGALFIVAAYFTNQCESVLDLMSTYTRGRHEIHSDASNIVNVGHACYKLIFAILLASIGLSVTYWKADSNFETQPTYLKLSVSLKTSSNWLILPLLAITTLLLLYFIKWGWEFRLEGHRNVNGHAEEMITTKKQKLSGRGILKLLGIFMYTLVFVVAFDFVYVYFVATNASIKSSYKALANTALSQFKSTLLKERWAAKASMKLLKPKKRFNFLVFTMSVIMLLNALVIPSILILLLDERCFKFVFKKQAPHEADVIIDWCLDNSCQSINTIHYLTTFDYPWSLSDQCGSAVIQAYSPVVILELLLSGFLQPALWWLCIDAGGEEATKWVLLAIGVLVSFALPQVVNLFAEDLDSRGLLPMVGTAAGVFAFIFLVGWLATKLRKEQEAPFDEEESKWFYFPSVDYLLEVLDYNVNEERVFGRINHTWPLMVRGSEIAMEKIGAVLDKLGFAKGNFDGGLKSVIDDFRLTEEMWGEEEKVEKVKTNQVNIVENVKYGRELPYTYANLVKNISLIFTFGLASPITAWIGCIGIMCRWLTLSFLAERYEKKMKEKGQEPAKTDAQGIPFRCIMLIVFCNFGFFSTAAIISGVDVEEDEEGGGAWTPVFLCLMIILLITQMVLLSKGSSTTPSNEQNITSENTSDEENPAKPVTSPVHEETAEIEMTTITNEKHEDPAIIKTNVNEDLQVEAASDDRKKKPPMIKNPSVKIRVSVTSLAKRFTKNSEL</sequence>
<comment type="caution">
    <text evidence="3">The sequence shown here is derived from an EMBL/GenBank/DDBJ whole genome shotgun (WGS) entry which is preliminary data.</text>
</comment>
<dbReference type="AlphaFoldDB" id="A0A9W7E0H2"/>
<feature type="transmembrane region" description="Helical" evidence="2">
    <location>
        <begin position="923"/>
        <end position="947"/>
    </location>
</feature>
<dbReference type="InterPro" id="IPR001611">
    <property type="entry name" value="Leu-rich_rpt"/>
</dbReference>
<accession>A0A9W7E0H2</accession>
<feature type="transmembrane region" description="Helical" evidence="2">
    <location>
        <begin position="658"/>
        <end position="676"/>
    </location>
</feature>
<feature type="compositionally biased region" description="Polar residues" evidence="1">
    <location>
        <begin position="983"/>
        <end position="997"/>
    </location>
</feature>
<reference evidence="4" key="1">
    <citation type="journal article" date="2023" name="Commun. Biol.">
        <title>Genome analysis of Parmales, the sister group of diatoms, reveals the evolutionary specialization of diatoms from phago-mixotrophs to photoautotrophs.</title>
        <authorList>
            <person name="Ban H."/>
            <person name="Sato S."/>
            <person name="Yoshikawa S."/>
            <person name="Yamada K."/>
            <person name="Nakamura Y."/>
            <person name="Ichinomiya M."/>
            <person name="Sato N."/>
            <person name="Blanc-Mathieu R."/>
            <person name="Endo H."/>
            <person name="Kuwata A."/>
            <person name="Ogata H."/>
        </authorList>
    </citation>
    <scope>NUCLEOTIDE SEQUENCE [LARGE SCALE GENOMIC DNA]</scope>
    <source>
        <strain evidence="4">NIES 3700</strain>
    </source>
</reference>
<keyword evidence="2" id="KW-0812">Transmembrane</keyword>
<protein>
    <submittedName>
        <fullName evidence="3">Uncharacterized protein</fullName>
    </submittedName>
</protein>
<feature type="transmembrane region" description="Helical" evidence="2">
    <location>
        <begin position="350"/>
        <end position="371"/>
    </location>
</feature>
<feature type="transmembrane region" description="Helical" evidence="2">
    <location>
        <begin position="408"/>
        <end position="426"/>
    </location>
</feature>
<proteinExistence type="predicted"/>
<gene>
    <name evidence="3" type="ORF">TrLO_g15219</name>
</gene>
<dbReference type="Gene3D" id="3.80.10.10">
    <property type="entry name" value="Ribonuclease Inhibitor"/>
    <property type="match status" value="2"/>
</dbReference>
<name>A0A9W7E0H2_9STRA</name>
<dbReference type="OrthoDB" id="5985090at2759"/>
<feature type="transmembrane region" description="Helical" evidence="2">
    <location>
        <begin position="688"/>
        <end position="709"/>
    </location>
</feature>
<evidence type="ECO:0000313" key="4">
    <source>
        <dbReference type="Proteomes" id="UP001165122"/>
    </source>
</evidence>
<feature type="region of interest" description="Disordered" evidence="1">
    <location>
        <begin position="983"/>
        <end position="1015"/>
    </location>
</feature>
<keyword evidence="2" id="KW-1133">Transmembrane helix</keyword>
<feature type="transmembrane region" description="Helical" evidence="2">
    <location>
        <begin position="570"/>
        <end position="596"/>
    </location>
</feature>
<dbReference type="Proteomes" id="UP001165122">
    <property type="component" value="Unassembled WGS sequence"/>
</dbReference>
<feature type="transmembrane region" description="Helical" evidence="2">
    <location>
        <begin position="959"/>
        <end position="979"/>
    </location>
</feature>
<dbReference type="Pfam" id="PF00560">
    <property type="entry name" value="LRR_1"/>
    <property type="match status" value="2"/>
</dbReference>
<dbReference type="PANTHER" id="PTHR48009">
    <property type="entry name" value="LEUCINE-RICH REPEAT (LRR) FAMILY PROTEIN"/>
    <property type="match status" value="1"/>
</dbReference>
<keyword evidence="4" id="KW-1185">Reference proteome</keyword>
<feature type="transmembrane region" description="Helical" evidence="2">
    <location>
        <begin position="446"/>
        <end position="466"/>
    </location>
</feature>
<dbReference type="PANTHER" id="PTHR48009:SF4">
    <property type="entry name" value="LEUCINE-RICH REPEAT (LRR) FAMILY PROTEIN"/>
    <property type="match status" value="1"/>
</dbReference>
<organism evidence="3 4">
    <name type="scientific">Triparma laevis f. longispina</name>
    <dbReference type="NCBI Taxonomy" id="1714387"/>
    <lineage>
        <taxon>Eukaryota</taxon>
        <taxon>Sar</taxon>
        <taxon>Stramenopiles</taxon>
        <taxon>Ochrophyta</taxon>
        <taxon>Bolidophyceae</taxon>
        <taxon>Parmales</taxon>
        <taxon>Triparmaceae</taxon>
        <taxon>Triparma</taxon>
    </lineage>
</organism>
<feature type="transmembrane region" description="Helical" evidence="2">
    <location>
        <begin position="500"/>
        <end position="524"/>
    </location>
</feature>
<dbReference type="InterPro" id="IPR053213">
    <property type="entry name" value="RLP29"/>
</dbReference>
<evidence type="ECO:0000313" key="3">
    <source>
        <dbReference type="EMBL" id="GMH57508.1"/>
    </source>
</evidence>
<dbReference type="InterPro" id="IPR032675">
    <property type="entry name" value="LRR_dom_sf"/>
</dbReference>
<feature type="transmembrane region" description="Helical" evidence="2">
    <location>
        <begin position="881"/>
        <end position="902"/>
    </location>
</feature>
<dbReference type="EMBL" id="BRXW01000470">
    <property type="protein sequence ID" value="GMH57508.1"/>
    <property type="molecule type" value="Genomic_DNA"/>
</dbReference>
<keyword evidence="2" id="KW-0472">Membrane</keyword>
<evidence type="ECO:0000256" key="1">
    <source>
        <dbReference type="SAM" id="MobiDB-lite"/>
    </source>
</evidence>
<feature type="transmembrane region" description="Helical" evidence="2">
    <location>
        <begin position="716"/>
        <end position="738"/>
    </location>
</feature>
<evidence type="ECO:0000256" key="2">
    <source>
        <dbReference type="SAM" id="Phobius"/>
    </source>
</evidence>